<name>A0A9P1BJE8_9DINO</name>
<gene>
    <name evidence="3" type="ORF">C1SCF055_LOCUS2888</name>
</gene>
<reference evidence="4" key="2">
    <citation type="submission" date="2024-04" db="EMBL/GenBank/DDBJ databases">
        <authorList>
            <person name="Chen Y."/>
            <person name="Shah S."/>
            <person name="Dougan E. K."/>
            <person name="Thang M."/>
            <person name="Chan C."/>
        </authorList>
    </citation>
    <scope>NUCLEOTIDE SEQUENCE [LARGE SCALE GENOMIC DNA]</scope>
</reference>
<keyword evidence="2" id="KW-0812">Transmembrane</keyword>
<protein>
    <submittedName>
        <fullName evidence="5">Ankyrin-2</fullName>
    </submittedName>
</protein>
<evidence type="ECO:0000256" key="2">
    <source>
        <dbReference type="SAM" id="Phobius"/>
    </source>
</evidence>
<dbReference type="EMBL" id="CAMXCT010000137">
    <property type="protein sequence ID" value="CAI3974491.1"/>
    <property type="molecule type" value="Genomic_DNA"/>
</dbReference>
<evidence type="ECO:0000256" key="1">
    <source>
        <dbReference type="SAM" id="Coils"/>
    </source>
</evidence>
<dbReference type="AlphaFoldDB" id="A0A9P1BJE8"/>
<proteinExistence type="predicted"/>
<dbReference type="OrthoDB" id="433895at2759"/>
<evidence type="ECO:0000313" key="4">
    <source>
        <dbReference type="EMBL" id="CAL1127866.1"/>
    </source>
</evidence>
<dbReference type="SUPFAM" id="SSF51197">
    <property type="entry name" value="Clavaminate synthase-like"/>
    <property type="match status" value="1"/>
</dbReference>
<reference evidence="3" key="1">
    <citation type="submission" date="2022-10" db="EMBL/GenBank/DDBJ databases">
        <authorList>
            <person name="Chen Y."/>
            <person name="Dougan E. K."/>
            <person name="Chan C."/>
            <person name="Rhodes N."/>
            <person name="Thang M."/>
        </authorList>
    </citation>
    <scope>NUCLEOTIDE SEQUENCE</scope>
</reference>
<keyword evidence="2" id="KW-1133">Transmembrane helix</keyword>
<evidence type="ECO:0000313" key="5">
    <source>
        <dbReference type="EMBL" id="CAL4761803.1"/>
    </source>
</evidence>
<evidence type="ECO:0000313" key="6">
    <source>
        <dbReference type="Proteomes" id="UP001152797"/>
    </source>
</evidence>
<evidence type="ECO:0000313" key="3">
    <source>
        <dbReference type="EMBL" id="CAI3974491.1"/>
    </source>
</evidence>
<organism evidence="3">
    <name type="scientific">Cladocopium goreaui</name>
    <dbReference type="NCBI Taxonomy" id="2562237"/>
    <lineage>
        <taxon>Eukaryota</taxon>
        <taxon>Sar</taxon>
        <taxon>Alveolata</taxon>
        <taxon>Dinophyceae</taxon>
        <taxon>Suessiales</taxon>
        <taxon>Symbiodiniaceae</taxon>
        <taxon>Cladocopium</taxon>
    </lineage>
</organism>
<feature type="transmembrane region" description="Helical" evidence="2">
    <location>
        <begin position="48"/>
        <end position="69"/>
    </location>
</feature>
<feature type="transmembrane region" description="Helical" evidence="2">
    <location>
        <begin position="232"/>
        <end position="251"/>
    </location>
</feature>
<dbReference type="InterPro" id="IPR008775">
    <property type="entry name" value="Phytyl_CoA_dOase-like"/>
</dbReference>
<feature type="transmembrane region" description="Helical" evidence="2">
    <location>
        <begin position="317"/>
        <end position="339"/>
    </location>
</feature>
<dbReference type="Proteomes" id="UP001152797">
    <property type="component" value="Unassembled WGS sequence"/>
</dbReference>
<dbReference type="EMBL" id="CAMXCT020000137">
    <property type="protein sequence ID" value="CAL1127866.1"/>
    <property type="molecule type" value="Genomic_DNA"/>
</dbReference>
<keyword evidence="1" id="KW-0175">Coiled coil</keyword>
<feature type="transmembrane region" description="Helical" evidence="2">
    <location>
        <begin position="370"/>
        <end position="391"/>
    </location>
</feature>
<keyword evidence="2" id="KW-0472">Membrane</keyword>
<sequence length="772" mass="84414">MKVLISLALAVATAMHPTEKSTLSADGAESSESSMMLVVHTAMADPWWTGTIVGTVVIVAGAAGAYFYLNKDKQTTEDVEAGSIKAEKSALTSEALTSQAEDMIEKAKERFGSKLSADGDVVQILQGKAQGFGERLKTLVMNELNSAASSVGKALEADDCAAILEWDSNISANFPSLSVLLAGLLVPVNLSINYACHVSQVFLVLLPIGVVTALSEYADRDHSCTSIPGLRLWARITACTVLLVMCCRLIMMKRITSAQRDLRAKSEAVRSKLAHLEKDPRDLSFTDLRELFAAHASTLQQAVVCESHCTSPVMSHIIGLGTLIWLLSTFYNTYLYFAYMFVPGVVAFHPAAAEDPSYCAAWVTVCASKVALLVAVLFFFMNLVTVALWIFQSVLNSSAVSSKISMQARLLDSANFGIPAGQLLVKAFLFRAESDVLTAKFAVSMRESSELAQLYADTEARLNALKEKVNRKEGSVEKMQKEIDALGGGSLEASVQRMSEKGLDFDQLRGKGVAMVEAAHQQAAQMEVAATDEIEKLSERVQEIIKQVTESDSFKAAQAKALDAAENAQQTSKEVRFTFAVHELDRTVADFVSKQSGSLWQEAARLAGTEELCVLMDRGFAKDPGDPETHWHRDDEAVGIPALHGGIRTVHAWIPLKAMGKELGTLRYLIGTHRREYEWYEQLLASLWGWEFAWFATSRTEQDDALELGDVAWHDGFILHSAGSNQGQQGAAHFFDILAAEAMRTAHIQTDVKEQRSECQHKIQRVGTDHDC</sequence>
<dbReference type="Pfam" id="PF05721">
    <property type="entry name" value="PhyH"/>
    <property type="match status" value="1"/>
</dbReference>
<keyword evidence="6" id="KW-1185">Reference proteome</keyword>
<comment type="caution">
    <text evidence="3">The sequence shown here is derived from an EMBL/GenBank/DDBJ whole genome shotgun (WGS) entry which is preliminary data.</text>
</comment>
<feature type="transmembrane region" description="Helical" evidence="2">
    <location>
        <begin position="194"/>
        <end position="212"/>
    </location>
</feature>
<dbReference type="Gene3D" id="2.60.120.620">
    <property type="entry name" value="q2cbj1_9rhob like domain"/>
    <property type="match status" value="1"/>
</dbReference>
<feature type="coiled-coil region" evidence="1">
    <location>
        <begin position="448"/>
        <end position="482"/>
    </location>
</feature>
<dbReference type="EMBL" id="CAMXCT030000137">
    <property type="protein sequence ID" value="CAL4761803.1"/>
    <property type="molecule type" value="Genomic_DNA"/>
</dbReference>
<accession>A0A9P1BJE8</accession>